<accession>A0A0C3QM76</accession>
<reference evidence="1 2" key="1">
    <citation type="submission" date="2014-04" db="EMBL/GenBank/DDBJ databases">
        <authorList>
            <consortium name="DOE Joint Genome Institute"/>
            <person name="Kuo A."/>
            <person name="Girlanda M."/>
            <person name="Perotto S."/>
            <person name="Kohler A."/>
            <person name="Nagy L.G."/>
            <person name="Floudas D."/>
            <person name="Copeland A."/>
            <person name="Barry K.W."/>
            <person name="Cichocki N."/>
            <person name="Veneault-Fourrey C."/>
            <person name="LaButti K."/>
            <person name="Lindquist E.A."/>
            <person name="Lipzen A."/>
            <person name="Lundell T."/>
            <person name="Morin E."/>
            <person name="Murat C."/>
            <person name="Sun H."/>
            <person name="Tunlid A."/>
            <person name="Henrissat B."/>
            <person name="Grigoriev I.V."/>
            <person name="Hibbett D.S."/>
            <person name="Martin F."/>
            <person name="Nordberg H.P."/>
            <person name="Cantor M.N."/>
            <person name="Hua S.X."/>
        </authorList>
    </citation>
    <scope>NUCLEOTIDE SEQUENCE [LARGE SCALE GENOMIC DNA]</scope>
    <source>
        <strain evidence="1 2">MUT 4182</strain>
    </source>
</reference>
<organism evidence="1 2">
    <name type="scientific">Tulasnella calospora MUT 4182</name>
    <dbReference type="NCBI Taxonomy" id="1051891"/>
    <lineage>
        <taxon>Eukaryota</taxon>
        <taxon>Fungi</taxon>
        <taxon>Dikarya</taxon>
        <taxon>Basidiomycota</taxon>
        <taxon>Agaricomycotina</taxon>
        <taxon>Agaricomycetes</taxon>
        <taxon>Cantharellales</taxon>
        <taxon>Tulasnellaceae</taxon>
        <taxon>Tulasnella</taxon>
    </lineage>
</organism>
<dbReference type="HOGENOM" id="CLU_2656290_0_0_1"/>
<evidence type="ECO:0000313" key="1">
    <source>
        <dbReference type="EMBL" id="KIO28876.1"/>
    </source>
</evidence>
<dbReference type="Proteomes" id="UP000054248">
    <property type="component" value="Unassembled WGS sequence"/>
</dbReference>
<evidence type="ECO:0000313" key="2">
    <source>
        <dbReference type="Proteomes" id="UP000054248"/>
    </source>
</evidence>
<dbReference type="EMBL" id="KN822989">
    <property type="protein sequence ID" value="KIO28876.1"/>
    <property type="molecule type" value="Genomic_DNA"/>
</dbReference>
<dbReference type="AlphaFoldDB" id="A0A0C3QM76"/>
<sequence length="76" mass="8563">MPPENEKVQIMLNFSGASMTSNPPLFAFRPFRDRSVVERFGGRKRPLQSRYLDISVRYSGTGKPCPRVTSSSFAHA</sequence>
<keyword evidence="2" id="KW-1185">Reference proteome</keyword>
<protein>
    <submittedName>
        <fullName evidence="1">Uncharacterized protein</fullName>
    </submittedName>
</protein>
<reference evidence="2" key="2">
    <citation type="submission" date="2015-01" db="EMBL/GenBank/DDBJ databases">
        <title>Evolutionary Origins and Diversification of the Mycorrhizal Mutualists.</title>
        <authorList>
            <consortium name="DOE Joint Genome Institute"/>
            <consortium name="Mycorrhizal Genomics Consortium"/>
            <person name="Kohler A."/>
            <person name="Kuo A."/>
            <person name="Nagy L.G."/>
            <person name="Floudas D."/>
            <person name="Copeland A."/>
            <person name="Barry K.W."/>
            <person name="Cichocki N."/>
            <person name="Veneault-Fourrey C."/>
            <person name="LaButti K."/>
            <person name="Lindquist E.A."/>
            <person name="Lipzen A."/>
            <person name="Lundell T."/>
            <person name="Morin E."/>
            <person name="Murat C."/>
            <person name="Riley R."/>
            <person name="Ohm R."/>
            <person name="Sun H."/>
            <person name="Tunlid A."/>
            <person name="Henrissat B."/>
            <person name="Grigoriev I.V."/>
            <person name="Hibbett D.S."/>
            <person name="Martin F."/>
        </authorList>
    </citation>
    <scope>NUCLEOTIDE SEQUENCE [LARGE SCALE GENOMIC DNA]</scope>
    <source>
        <strain evidence="2">MUT 4182</strain>
    </source>
</reference>
<proteinExistence type="predicted"/>
<gene>
    <name evidence="1" type="ORF">M407DRAFT_242814</name>
</gene>
<name>A0A0C3QM76_9AGAM</name>